<dbReference type="RefSeq" id="WP_193685087.1">
    <property type="nucleotide sequence ID" value="NZ_CP062941.1"/>
</dbReference>
<dbReference type="Proteomes" id="UP000593875">
    <property type="component" value="Chromosome"/>
</dbReference>
<dbReference type="AlphaFoldDB" id="A0A7L9U1T0"/>
<dbReference type="KEGG" id="mlir:LPB04_13525"/>
<reference evidence="1 2" key="1">
    <citation type="submission" date="2020-10" db="EMBL/GenBank/DDBJ databases">
        <title>Genome sequencing of Massilia sp. LPB0304.</title>
        <authorList>
            <person name="Kim J."/>
        </authorList>
    </citation>
    <scope>NUCLEOTIDE SEQUENCE [LARGE SCALE GENOMIC DNA]</scope>
    <source>
        <strain evidence="1 2">LPB0304</strain>
    </source>
</reference>
<keyword evidence="2" id="KW-1185">Reference proteome</keyword>
<dbReference type="Pfam" id="PF04393">
    <property type="entry name" value="DUF535"/>
    <property type="match status" value="2"/>
</dbReference>
<sequence>MIFAHLTRYWLARRSALSFSSWLLTVLRSARVLRYYRAHAALCRLDVYRNHVMRAPNDDPFHHLSHRGYLLRGLSARQRVQCVLSHYRFEEATFDAAYKAAVYAEGGLTLWQHGVGEHAFLIRLEMASRMNAEGDLTIALIADGKVLHRLSFSWIDAAIAGVPAAAGPSLVPFIARNQGRWTDSGEAFDAFETGFPNNSPSFFCFAAMQGLAQAVGLEQVLAVKATSHIAWDPEEVKQFVNAYDGFWKILGGVELPGRAWLVALPFYLKPLADMPSKHRKRAAQRREYWRAIGESTRATLQRHLLHARSHHEHAAPLRETVGV</sequence>
<organism evidence="1 2">
    <name type="scientific">Massilia litorea</name>
    <dbReference type="NCBI Taxonomy" id="2769491"/>
    <lineage>
        <taxon>Bacteria</taxon>
        <taxon>Pseudomonadati</taxon>
        <taxon>Pseudomonadota</taxon>
        <taxon>Betaproteobacteria</taxon>
        <taxon>Burkholderiales</taxon>
        <taxon>Oxalobacteraceae</taxon>
        <taxon>Telluria group</taxon>
        <taxon>Massilia</taxon>
    </lineage>
</organism>
<evidence type="ECO:0000313" key="1">
    <source>
        <dbReference type="EMBL" id="QOL48036.1"/>
    </source>
</evidence>
<dbReference type="InterPro" id="IPR007488">
    <property type="entry name" value="DUF535"/>
</dbReference>
<accession>A0A7L9U1T0</accession>
<evidence type="ECO:0000313" key="2">
    <source>
        <dbReference type="Proteomes" id="UP000593875"/>
    </source>
</evidence>
<dbReference type="PANTHER" id="PTHR38785:SF1">
    <property type="entry name" value="HOMOLOG OF VIRK"/>
    <property type="match status" value="1"/>
</dbReference>
<protein>
    <submittedName>
        <fullName evidence="1">DUF535 family protein</fullName>
    </submittedName>
</protein>
<proteinExistence type="predicted"/>
<dbReference type="GO" id="GO:0006974">
    <property type="term" value="P:DNA damage response"/>
    <property type="evidence" value="ECO:0007669"/>
    <property type="project" value="TreeGrafter"/>
</dbReference>
<dbReference type="EMBL" id="CP062941">
    <property type="protein sequence ID" value="QOL48036.1"/>
    <property type="molecule type" value="Genomic_DNA"/>
</dbReference>
<name>A0A7L9U1T0_9BURK</name>
<dbReference type="PANTHER" id="PTHR38785">
    <property type="entry name" value="HOMOLOG OF VIRK"/>
    <property type="match status" value="1"/>
</dbReference>
<gene>
    <name evidence="1" type="ORF">LPB04_13525</name>
</gene>